<evidence type="ECO:0000256" key="1">
    <source>
        <dbReference type="SAM" id="MobiDB-lite"/>
    </source>
</evidence>
<dbReference type="PANTHER" id="PTHR47773:SF1">
    <property type="entry name" value="C2H2-TYPE DOMAIN-CONTAINING PROTEIN"/>
    <property type="match status" value="1"/>
</dbReference>
<reference evidence="2" key="1">
    <citation type="journal article" date="2023" name="G3 (Bethesda)">
        <title>A reference genome for the long-term kleptoplast-retaining sea slug Elysia crispata morphotype clarki.</title>
        <authorList>
            <person name="Eastman K.E."/>
            <person name="Pendleton A.L."/>
            <person name="Shaikh M.A."/>
            <person name="Suttiyut T."/>
            <person name="Ogas R."/>
            <person name="Tomko P."/>
            <person name="Gavelis G."/>
            <person name="Widhalm J.R."/>
            <person name="Wisecaver J.H."/>
        </authorList>
    </citation>
    <scope>NUCLEOTIDE SEQUENCE</scope>
    <source>
        <strain evidence="2">ECLA1</strain>
    </source>
</reference>
<dbReference type="EMBL" id="JAWDGP010005176">
    <property type="protein sequence ID" value="KAK3758984.1"/>
    <property type="molecule type" value="Genomic_DNA"/>
</dbReference>
<organism evidence="2 3">
    <name type="scientific">Elysia crispata</name>
    <name type="common">lettuce slug</name>
    <dbReference type="NCBI Taxonomy" id="231223"/>
    <lineage>
        <taxon>Eukaryota</taxon>
        <taxon>Metazoa</taxon>
        <taxon>Spiralia</taxon>
        <taxon>Lophotrochozoa</taxon>
        <taxon>Mollusca</taxon>
        <taxon>Gastropoda</taxon>
        <taxon>Heterobranchia</taxon>
        <taxon>Euthyneura</taxon>
        <taxon>Panpulmonata</taxon>
        <taxon>Sacoglossa</taxon>
        <taxon>Placobranchoidea</taxon>
        <taxon>Plakobranchidae</taxon>
        <taxon>Elysia</taxon>
    </lineage>
</organism>
<feature type="compositionally biased region" description="Pro residues" evidence="1">
    <location>
        <begin position="116"/>
        <end position="143"/>
    </location>
</feature>
<feature type="compositionally biased region" description="Acidic residues" evidence="1">
    <location>
        <begin position="83"/>
        <end position="102"/>
    </location>
</feature>
<keyword evidence="3" id="KW-1185">Reference proteome</keyword>
<dbReference type="PANTHER" id="PTHR47773">
    <property type="entry name" value="SI:DKEY-9I5.2-RELATED"/>
    <property type="match status" value="1"/>
</dbReference>
<evidence type="ECO:0000313" key="3">
    <source>
        <dbReference type="Proteomes" id="UP001283361"/>
    </source>
</evidence>
<gene>
    <name evidence="2" type="ORF">RRG08_005610</name>
</gene>
<proteinExistence type="predicted"/>
<dbReference type="Proteomes" id="UP001283361">
    <property type="component" value="Unassembled WGS sequence"/>
</dbReference>
<evidence type="ECO:0000313" key="2">
    <source>
        <dbReference type="EMBL" id="KAK3758984.1"/>
    </source>
</evidence>
<protein>
    <submittedName>
        <fullName evidence="2">Uncharacterized protein</fullName>
    </submittedName>
</protein>
<feature type="region of interest" description="Disordered" evidence="1">
    <location>
        <begin position="83"/>
        <end position="154"/>
    </location>
</feature>
<accession>A0AAE1D6A3</accession>
<dbReference type="AlphaFoldDB" id="A0AAE1D6A3"/>
<feature type="compositionally biased region" description="Low complexity" evidence="1">
    <location>
        <begin position="144"/>
        <end position="154"/>
    </location>
</feature>
<name>A0AAE1D6A3_9GAST</name>
<comment type="caution">
    <text evidence="2">The sequence shown here is derived from an EMBL/GenBank/DDBJ whole genome shotgun (WGS) entry which is preliminary data.</text>
</comment>
<sequence length="290" mass="31837">MNFQAYLLEGIARWNANRHAAAVGDGEMSCYNQKLQSAVVRVTTSVGAKLGMTARRPAPYTGELIGMEYLLSQTGEPLAPLCPEEEEAEEDEEEEEEEEDVDRDPTVVIETESPAPLAPPPASPSPPPLPLPHVPSASPPPPLISSSPPHLVPGEQPVEVEVERLEPPLLEQVQDEILAAAATGSHCRGPDREPGYDRVIALARHLVSFRRQDVLSDLQIAETTRLFHNLPDMDKARVKFPPRHKNQLSSGRFARKKGNVVSGTEIVKRAFLGQDSTAAQWPHISRLWKA</sequence>